<name>A0A6B0UAW9_IXORI</name>
<organism evidence="1">
    <name type="scientific">Ixodes ricinus</name>
    <name type="common">Common tick</name>
    <name type="synonym">Acarus ricinus</name>
    <dbReference type="NCBI Taxonomy" id="34613"/>
    <lineage>
        <taxon>Eukaryota</taxon>
        <taxon>Metazoa</taxon>
        <taxon>Ecdysozoa</taxon>
        <taxon>Arthropoda</taxon>
        <taxon>Chelicerata</taxon>
        <taxon>Arachnida</taxon>
        <taxon>Acari</taxon>
        <taxon>Parasitiformes</taxon>
        <taxon>Ixodida</taxon>
        <taxon>Ixodoidea</taxon>
        <taxon>Ixodidae</taxon>
        <taxon>Ixodinae</taxon>
        <taxon>Ixodes</taxon>
    </lineage>
</organism>
<evidence type="ECO:0000313" key="1">
    <source>
        <dbReference type="EMBL" id="MXU83223.1"/>
    </source>
</evidence>
<reference evidence="1" key="1">
    <citation type="submission" date="2019-12" db="EMBL/GenBank/DDBJ databases">
        <title>An insight into the sialome of adult female Ixodes ricinus ticks feeding for 6 days.</title>
        <authorList>
            <person name="Perner J."/>
            <person name="Ribeiro J.M.C."/>
        </authorList>
    </citation>
    <scope>NUCLEOTIDE SEQUENCE</scope>
    <source>
        <strain evidence="1">Semi-engorged</strain>
        <tissue evidence="1">Salivary glands</tissue>
    </source>
</reference>
<dbReference type="AlphaFoldDB" id="A0A6B0UAW9"/>
<dbReference type="EMBL" id="GIFC01001140">
    <property type="protein sequence ID" value="MXU83223.1"/>
    <property type="molecule type" value="Transcribed_RNA"/>
</dbReference>
<proteinExistence type="predicted"/>
<protein>
    <submittedName>
        <fullName evidence="1">Putative secreted protein</fullName>
    </submittedName>
</protein>
<accession>A0A6B0UAW9</accession>
<sequence>MTMHWKEVSVCSRMKWATLPMLVLSRAASISSSTKKGAGWKLCTAKRRARAATVFSPPDRLLMGWKRFPGATQL</sequence>